<feature type="chain" id="PRO_5026064683" evidence="2">
    <location>
        <begin position="18"/>
        <end position="251"/>
    </location>
</feature>
<name>A0A6G0TBA7_APHGL</name>
<dbReference type="AlphaFoldDB" id="A0A6G0TBA7"/>
<evidence type="ECO:0000256" key="2">
    <source>
        <dbReference type="SAM" id="SignalP"/>
    </source>
</evidence>
<dbReference type="EMBL" id="VYZN01000048">
    <property type="protein sequence ID" value="KAE9528524.1"/>
    <property type="molecule type" value="Genomic_DNA"/>
</dbReference>
<feature type="signal peptide" evidence="2">
    <location>
        <begin position="1"/>
        <end position="17"/>
    </location>
</feature>
<comment type="caution">
    <text evidence="3">The sequence shown here is derived from an EMBL/GenBank/DDBJ whole genome shotgun (WGS) entry which is preliminary data.</text>
</comment>
<evidence type="ECO:0000256" key="1">
    <source>
        <dbReference type="SAM" id="Phobius"/>
    </source>
</evidence>
<feature type="transmembrane region" description="Helical" evidence="1">
    <location>
        <begin position="224"/>
        <end position="241"/>
    </location>
</feature>
<keyword evidence="1" id="KW-0472">Membrane</keyword>
<keyword evidence="1" id="KW-0812">Transmembrane</keyword>
<dbReference type="Proteomes" id="UP000475862">
    <property type="component" value="Unassembled WGS sequence"/>
</dbReference>
<gene>
    <name evidence="3" type="ORF">AGLY_012095</name>
</gene>
<proteinExistence type="predicted"/>
<evidence type="ECO:0000313" key="4">
    <source>
        <dbReference type="Proteomes" id="UP000475862"/>
    </source>
</evidence>
<keyword evidence="2" id="KW-0732">Signal</keyword>
<keyword evidence="4" id="KW-1185">Reference proteome</keyword>
<accession>A0A6G0TBA7</accession>
<organism evidence="3 4">
    <name type="scientific">Aphis glycines</name>
    <name type="common">Soybean aphid</name>
    <dbReference type="NCBI Taxonomy" id="307491"/>
    <lineage>
        <taxon>Eukaryota</taxon>
        <taxon>Metazoa</taxon>
        <taxon>Ecdysozoa</taxon>
        <taxon>Arthropoda</taxon>
        <taxon>Hexapoda</taxon>
        <taxon>Insecta</taxon>
        <taxon>Pterygota</taxon>
        <taxon>Neoptera</taxon>
        <taxon>Paraneoptera</taxon>
        <taxon>Hemiptera</taxon>
        <taxon>Sternorrhyncha</taxon>
        <taxon>Aphidomorpha</taxon>
        <taxon>Aphidoidea</taxon>
        <taxon>Aphididae</taxon>
        <taxon>Aphidini</taxon>
        <taxon>Aphis</taxon>
        <taxon>Aphis</taxon>
    </lineage>
</organism>
<reference evidence="3 4" key="1">
    <citation type="submission" date="2019-08" db="EMBL/GenBank/DDBJ databases">
        <title>The genome of the soybean aphid Biotype 1, its phylome, world population structure and adaptation to the North American continent.</title>
        <authorList>
            <person name="Giordano R."/>
            <person name="Donthu R.K."/>
            <person name="Hernandez A.G."/>
            <person name="Wright C.L."/>
            <person name="Zimin A.V."/>
        </authorList>
    </citation>
    <scope>NUCLEOTIDE SEQUENCE [LARGE SCALE GENOMIC DNA]</scope>
    <source>
        <tissue evidence="3">Whole aphids</tissue>
    </source>
</reference>
<sequence>MQIILLSMVVPISQTWSSLTLSQKTKIVTARLYTLFSLQPCLRPRVFTYRELLAASQPSCIRCNNGELFFLTDLPSSGALGPWHLPVLPPYRSNEPIGDFHDLFFKCKSLNSMQTSHLMRMMPVEKSNISLGKQHPSKDILPLTKHKLKYPQNDETSQQGLIILIRIYIWIGFNPCTSINKHYVSEELVIAISLSYYKVWDSIEKAISTAPSVPKKKKKRYLKCVYLIFIFIYYNEILLAIKTNLKLSRYF</sequence>
<evidence type="ECO:0000313" key="3">
    <source>
        <dbReference type="EMBL" id="KAE9528524.1"/>
    </source>
</evidence>
<keyword evidence="1" id="KW-1133">Transmembrane helix</keyword>
<protein>
    <submittedName>
        <fullName evidence="3">Uncharacterized protein</fullName>
    </submittedName>
</protein>